<name>A0A7W7W169_9ACTN</name>
<proteinExistence type="predicted"/>
<keyword evidence="2" id="KW-1185">Reference proteome</keyword>
<evidence type="ECO:0000313" key="1">
    <source>
        <dbReference type="EMBL" id="MBB4930627.1"/>
    </source>
</evidence>
<protein>
    <submittedName>
        <fullName evidence="1">Uncharacterized protein</fullName>
    </submittedName>
</protein>
<organism evidence="1 2">
    <name type="scientific">Lipingzhangella halophila</name>
    <dbReference type="NCBI Taxonomy" id="1783352"/>
    <lineage>
        <taxon>Bacteria</taxon>
        <taxon>Bacillati</taxon>
        <taxon>Actinomycetota</taxon>
        <taxon>Actinomycetes</taxon>
        <taxon>Streptosporangiales</taxon>
        <taxon>Nocardiopsidaceae</taxon>
        <taxon>Lipingzhangella</taxon>
    </lineage>
</organism>
<dbReference type="EMBL" id="JACHJT010000001">
    <property type="protein sequence ID" value="MBB4930627.1"/>
    <property type="molecule type" value="Genomic_DNA"/>
</dbReference>
<accession>A0A7W7W169</accession>
<dbReference type="Proteomes" id="UP000523007">
    <property type="component" value="Unassembled WGS sequence"/>
</dbReference>
<reference evidence="1 2" key="1">
    <citation type="submission" date="2020-08" db="EMBL/GenBank/DDBJ databases">
        <title>Sequencing the genomes of 1000 actinobacteria strains.</title>
        <authorList>
            <person name="Klenk H.-P."/>
        </authorList>
    </citation>
    <scope>NUCLEOTIDE SEQUENCE [LARGE SCALE GENOMIC DNA]</scope>
    <source>
        <strain evidence="1 2">DSM 102030</strain>
    </source>
</reference>
<comment type="caution">
    <text evidence="1">The sequence shown here is derived from an EMBL/GenBank/DDBJ whole genome shotgun (WGS) entry which is preliminary data.</text>
</comment>
<sequence length="36" mass="3771">MIPGLTIDHVLADDRVAVDAASVHHLPGARPLGCPR</sequence>
<dbReference type="AlphaFoldDB" id="A0A7W7W169"/>
<evidence type="ECO:0000313" key="2">
    <source>
        <dbReference type="Proteomes" id="UP000523007"/>
    </source>
</evidence>
<gene>
    <name evidence="1" type="ORF">F4561_001447</name>
</gene>